<dbReference type="AlphaFoldDB" id="A0A2H0C4U0"/>
<comment type="caution">
    <text evidence="3">The sequence shown here is derived from an EMBL/GenBank/DDBJ whole genome shotgun (WGS) entry which is preliminary data.</text>
</comment>
<dbReference type="SUPFAM" id="SSF53271">
    <property type="entry name" value="PRTase-like"/>
    <property type="match status" value="1"/>
</dbReference>
<protein>
    <recommendedName>
        <fullName evidence="2">Phosphoribosyltransferase domain-containing protein</fullName>
    </recommendedName>
</protein>
<reference evidence="3 4" key="1">
    <citation type="submission" date="2017-09" db="EMBL/GenBank/DDBJ databases">
        <title>Depth-based differentiation of microbial function through sediment-hosted aquifers and enrichment of novel symbionts in the deep terrestrial subsurface.</title>
        <authorList>
            <person name="Probst A.J."/>
            <person name="Ladd B."/>
            <person name="Jarett J.K."/>
            <person name="Geller-Mcgrath D.E."/>
            <person name="Sieber C.M."/>
            <person name="Emerson J.B."/>
            <person name="Anantharaman K."/>
            <person name="Thomas B.C."/>
            <person name="Malmstrom R."/>
            <person name="Stieglmeier M."/>
            <person name="Klingl A."/>
            <person name="Woyke T."/>
            <person name="Ryan C.M."/>
            <person name="Banfield J.F."/>
        </authorList>
    </citation>
    <scope>NUCLEOTIDE SEQUENCE [LARGE SCALE GENOMIC DNA]</scope>
    <source>
        <strain evidence="3">CG22_combo_CG10-13_8_21_14_all_33_16</strain>
    </source>
</reference>
<dbReference type="CDD" id="cd06223">
    <property type="entry name" value="PRTases_typeI"/>
    <property type="match status" value="1"/>
</dbReference>
<dbReference type="InterPro" id="IPR000836">
    <property type="entry name" value="PRTase_dom"/>
</dbReference>
<dbReference type="EMBL" id="PCTD01000026">
    <property type="protein sequence ID" value="PIP64779.1"/>
    <property type="molecule type" value="Genomic_DNA"/>
</dbReference>
<dbReference type="InterPro" id="IPR051910">
    <property type="entry name" value="ComF/GntX_DNA_util-trans"/>
</dbReference>
<dbReference type="Pfam" id="PF00156">
    <property type="entry name" value="Pribosyltran"/>
    <property type="match status" value="1"/>
</dbReference>
<name>A0A2H0C4U0_9BACT</name>
<dbReference type="PANTHER" id="PTHR47505:SF1">
    <property type="entry name" value="DNA UTILIZATION PROTEIN YHGH"/>
    <property type="match status" value="1"/>
</dbReference>
<feature type="domain" description="Phosphoribosyltransferase" evidence="2">
    <location>
        <begin position="182"/>
        <end position="224"/>
    </location>
</feature>
<evidence type="ECO:0000313" key="4">
    <source>
        <dbReference type="Proteomes" id="UP000230802"/>
    </source>
</evidence>
<dbReference type="Proteomes" id="UP000230802">
    <property type="component" value="Unassembled WGS sequence"/>
</dbReference>
<evidence type="ECO:0000256" key="1">
    <source>
        <dbReference type="ARBA" id="ARBA00008007"/>
    </source>
</evidence>
<proteinExistence type="inferred from homology"/>
<organism evidence="3 4">
    <name type="scientific">Candidatus Roizmanbacteria bacterium CG22_combo_CG10-13_8_21_14_all_33_16</name>
    <dbReference type="NCBI Taxonomy" id="1974859"/>
    <lineage>
        <taxon>Bacteria</taxon>
        <taxon>Candidatus Roizmaniibacteriota</taxon>
    </lineage>
</organism>
<evidence type="ECO:0000259" key="2">
    <source>
        <dbReference type="Pfam" id="PF00156"/>
    </source>
</evidence>
<dbReference type="Gene3D" id="3.40.50.2020">
    <property type="match status" value="1"/>
</dbReference>
<evidence type="ECO:0000313" key="3">
    <source>
        <dbReference type="EMBL" id="PIP64779.1"/>
    </source>
</evidence>
<gene>
    <name evidence="3" type="ORF">COW96_00620</name>
</gene>
<dbReference type="InterPro" id="IPR029057">
    <property type="entry name" value="PRTase-like"/>
</dbReference>
<comment type="similarity">
    <text evidence="1">Belongs to the ComF/GntX family.</text>
</comment>
<accession>A0A2H0C4U0</accession>
<sequence>MSILDWLFPKFCTGCGFLGEYLCPRCVALLKTKSELCFYCEKFSPSGLTHPSCIKKGPIVGNLSLFQYTGLMTKIIHSHKYQLNQLLIDRFLSEAVQPQILRIKSFLPQTNPLLVPVPLDKERTKQRGFNQSLIICKYLSGLLGLQTQDIVLKIRKTCSQAGIKNRKSRKINIKGSFVMFDNKPIIGKDVVVVDDLVTTGATITEMARVLKKAGANRIYSFALARP</sequence>
<dbReference type="PANTHER" id="PTHR47505">
    <property type="entry name" value="DNA UTILIZATION PROTEIN YHGH"/>
    <property type="match status" value="1"/>
</dbReference>